<dbReference type="SUPFAM" id="SSF57716">
    <property type="entry name" value="Glucocorticoid receptor-like (DNA-binding domain)"/>
    <property type="match status" value="1"/>
</dbReference>
<dbReference type="Pfam" id="PF00105">
    <property type="entry name" value="zf-C4"/>
    <property type="match status" value="1"/>
</dbReference>
<dbReference type="SMART" id="SM00399">
    <property type="entry name" value="ZnF_C4"/>
    <property type="match status" value="1"/>
</dbReference>
<dbReference type="Gene3D" id="3.30.50.10">
    <property type="entry name" value="Erythroid Transcription Factor GATA-1, subunit A"/>
    <property type="match status" value="1"/>
</dbReference>
<evidence type="ECO:0000259" key="13">
    <source>
        <dbReference type="PROSITE" id="PS51843"/>
    </source>
</evidence>
<reference evidence="14 15" key="1">
    <citation type="submission" date="2024-11" db="EMBL/GenBank/DDBJ databases">
        <title>Chromosome-level genome assembly of the freshwater bivalve Anodonta woodiana.</title>
        <authorList>
            <person name="Chen X."/>
        </authorList>
    </citation>
    <scope>NUCLEOTIDE SEQUENCE [LARGE SCALE GENOMIC DNA]</scope>
    <source>
        <strain evidence="14">MN2024</strain>
        <tissue evidence="14">Gills</tissue>
    </source>
</reference>
<dbReference type="PROSITE" id="PS51843">
    <property type="entry name" value="NR_LBD"/>
    <property type="match status" value="1"/>
</dbReference>
<proteinExistence type="inferred from homology"/>
<comment type="subcellular location">
    <subcellularLocation>
        <location evidence="1 10">Nucleus</location>
    </subcellularLocation>
</comment>
<dbReference type="GO" id="GO:0006355">
    <property type="term" value="P:regulation of DNA-templated transcription"/>
    <property type="evidence" value="ECO:0007669"/>
    <property type="project" value="UniProtKB-ARBA"/>
</dbReference>
<evidence type="ECO:0000256" key="1">
    <source>
        <dbReference type="ARBA" id="ARBA00004123"/>
    </source>
</evidence>
<dbReference type="InterPro" id="IPR016355">
    <property type="entry name" value="NR5-like"/>
</dbReference>
<dbReference type="GO" id="GO:0003677">
    <property type="term" value="F:DNA binding"/>
    <property type="evidence" value="ECO:0007669"/>
    <property type="project" value="UniProtKB-KW"/>
</dbReference>
<comment type="similarity">
    <text evidence="10">Belongs to the nuclear hormone receptor family.</text>
</comment>
<evidence type="ECO:0000256" key="2">
    <source>
        <dbReference type="ARBA" id="ARBA00022723"/>
    </source>
</evidence>
<dbReference type="SMART" id="SM00430">
    <property type="entry name" value="HOLI"/>
    <property type="match status" value="1"/>
</dbReference>
<dbReference type="InterPro" id="IPR013088">
    <property type="entry name" value="Znf_NHR/GATA"/>
</dbReference>
<dbReference type="PROSITE" id="PS51030">
    <property type="entry name" value="NUCLEAR_REC_DBD_2"/>
    <property type="match status" value="1"/>
</dbReference>
<comment type="caution">
    <text evidence="14">The sequence shown here is derived from an EMBL/GenBank/DDBJ whole genome shotgun (WGS) entry which is preliminary data.</text>
</comment>
<dbReference type="CDD" id="cd06930">
    <property type="entry name" value="NR_LBD_F2"/>
    <property type="match status" value="1"/>
</dbReference>
<evidence type="ECO:0000313" key="15">
    <source>
        <dbReference type="Proteomes" id="UP001634394"/>
    </source>
</evidence>
<evidence type="ECO:0000256" key="7">
    <source>
        <dbReference type="ARBA" id="ARBA00023163"/>
    </source>
</evidence>
<dbReference type="InterPro" id="IPR001723">
    <property type="entry name" value="Nuclear_hrmn_rcpt"/>
</dbReference>
<gene>
    <name evidence="14" type="ORF">ACJMK2_039816</name>
</gene>
<dbReference type="Gene3D" id="1.10.565.10">
    <property type="entry name" value="Retinoid X Receptor"/>
    <property type="match status" value="1"/>
</dbReference>
<dbReference type="GO" id="GO:0005634">
    <property type="term" value="C:nucleus"/>
    <property type="evidence" value="ECO:0007669"/>
    <property type="project" value="UniProtKB-SubCell"/>
</dbReference>
<evidence type="ECO:0000256" key="11">
    <source>
        <dbReference type="SAM" id="MobiDB-lite"/>
    </source>
</evidence>
<evidence type="ECO:0000256" key="8">
    <source>
        <dbReference type="ARBA" id="ARBA00023170"/>
    </source>
</evidence>
<dbReference type="PRINTS" id="PR00398">
    <property type="entry name" value="STRDHORMONER"/>
</dbReference>
<dbReference type="InterPro" id="IPR035500">
    <property type="entry name" value="NHR-like_dom_sf"/>
</dbReference>
<keyword evidence="15" id="KW-1185">Reference proteome</keyword>
<evidence type="ECO:0000313" key="14">
    <source>
        <dbReference type="EMBL" id="KAL3871844.1"/>
    </source>
</evidence>
<feature type="compositionally biased region" description="Low complexity" evidence="11">
    <location>
        <begin position="378"/>
        <end position="388"/>
    </location>
</feature>
<evidence type="ECO:0000256" key="10">
    <source>
        <dbReference type="RuleBase" id="RU004334"/>
    </source>
</evidence>
<keyword evidence="2 10" id="KW-0479">Metal-binding</keyword>
<keyword evidence="7 10" id="KW-0804">Transcription</keyword>
<keyword evidence="8 10" id="KW-0675">Receptor</keyword>
<dbReference type="PANTHER" id="PTHR24086">
    <property type="entry name" value="NUCLEAR RECEPTOR SUBFAMILY 5 GROUP A"/>
    <property type="match status" value="1"/>
</dbReference>
<protein>
    <submittedName>
        <fullName evidence="14">Uncharacterized protein</fullName>
    </submittedName>
</protein>
<dbReference type="InterPro" id="IPR000536">
    <property type="entry name" value="Nucl_hrmn_rcpt_lig-bd"/>
</dbReference>
<keyword evidence="4 10" id="KW-0862">Zinc</keyword>
<dbReference type="PROSITE" id="PS00031">
    <property type="entry name" value="NUCLEAR_REC_DBD_1"/>
    <property type="match status" value="1"/>
</dbReference>
<dbReference type="PRINTS" id="PR00047">
    <property type="entry name" value="STROIDFINGER"/>
</dbReference>
<evidence type="ECO:0000259" key="12">
    <source>
        <dbReference type="PROSITE" id="PS51030"/>
    </source>
</evidence>
<evidence type="ECO:0000256" key="3">
    <source>
        <dbReference type="ARBA" id="ARBA00022771"/>
    </source>
</evidence>
<feature type="compositionally biased region" description="Basic and acidic residues" evidence="11">
    <location>
        <begin position="60"/>
        <end position="69"/>
    </location>
</feature>
<dbReference type="PANTHER" id="PTHR24086:SF25">
    <property type="entry name" value="NUCLEAR HORMONE RECEPTOR FTZ-F1 BETA"/>
    <property type="match status" value="1"/>
</dbReference>
<dbReference type="EMBL" id="JBJQND010000007">
    <property type="protein sequence ID" value="KAL3871844.1"/>
    <property type="molecule type" value="Genomic_DNA"/>
</dbReference>
<evidence type="ECO:0000256" key="6">
    <source>
        <dbReference type="ARBA" id="ARBA00023125"/>
    </source>
</evidence>
<feature type="domain" description="Nuclear receptor" evidence="12">
    <location>
        <begin position="266"/>
        <end position="341"/>
    </location>
</feature>
<feature type="region of interest" description="Disordered" evidence="11">
    <location>
        <begin position="366"/>
        <end position="388"/>
    </location>
</feature>
<keyword evidence="5 10" id="KW-0805">Transcription regulation</keyword>
<keyword evidence="9 10" id="KW-0539">Nucleus</keyword>
<dbReference type="Proteomes" id="UP001634394">
    <property type="component" value="Unassembled WGS sequence"/>
</dbReference>
<sequence>MSLLSDSGISPALLQVISQTLSKAPLNKEQMENSNQLPRSQKLVSRIMKQPISLLSQQKMKQEHPDRQGGHGRSTLNNVKSLLKMKLGTHSSTEDMEDLDGSREDDREEYVNIVTGSAKDSADANVVDMLTAIATQHLKDSARIVTSASQSALQSVASSSASTSCNTSSPQVIICYQDSSTNPELGRKVYVSQDASSILEHGDGSQILFHTALSSDDEASGNMTRVIRVSTDEDEMTDVQQVEVQSSASDSMSVSTGNHLSLQDHNEPCPICGDVVSGYHYGIFTCESCKGFFKRTVQNKKTFVCHRCGECEINIENRKRCPACRFAKCLVMGMKLGAIRTDRTRGGRSSYDGCSSHGRTKALIAEKKRQRPVRRTSESSMSNMSVLSPTSGASYGSSQLVAILNKGEGTATQELGKAFVPQVLTDVMNLESLMCEEDLPPELMDEKFSEDDPNLFLTVLQLTELKLYKIVRWARNLPQFASIATDDQILLLQNCWCDLLALNSCWRSVHRHDEIHIYNSKVIDEKKAKYLGIVDLFMKLIELVDHLRRLVIDQYEYVALKVLILIGPDVRGLREQKKLEELQEKICEALQIYTSSHYVQSPNKFGEMLLRLSELSRISLMLKDHLKSWMPSNSQTCGLLFELLKGENVKDLG</sequence>
<dbReference type="FunFam" id="3.30.50.10:FF:000037">
    <property type="entry name" value="Nuclear hormone receptor FTZ-F1 beta"/>
    <property type="match status" value="1"/>
</dbReference>
<evidence type="ECO:0000256" key="4">
    <source>
        <dbReference type="ARBA" id="ARBA00022833"/>
    </source>
</evidence>
<name>A0ABD3WD47_SINWO</name>
<dbReference type="InterPro" id="IPR001628">
    <property type="entry name" value="Znf_hrmn_rcpt"/>
</dbReference>
<organism evidence="14 15">
    <name type="scientific">Sinanodonta woodiana</name>
    <name type="common">Chinese pond mussel</name>
    <name type="synonym">Anodonta woodiana</name>
    <dbReference type="NCBI Taxonomy" id="1069815"/>
    <lineage>
        <taxon>Eukaryota</taxon>
        <taxon>Metazoa</taxon>
        <taxon>Spiralia</taxon>
        <taxon>Lophotrochozoa</taxon>
        <taxon>Mollusca</taxon>
        <taxon>Bivalvia</taxon>
        <taxon>Autobranchia</taxon>
        <taxon>Heteroconchia</taxon>
        <taxon>Palaeoheterodonta</taxon>
        <taxon>Unionida</taxon>
        <taxon>Unionoidea</taxon>
        <taxon>Unionidae</taxon>
        <taxon>Unioninae</taxon>
        <taxon>Sinanodonta</taxon>
    </lineage>
</organism>
<evidence type="ECO:0000256" key="5">
    <source>
        <dbReference type="ARBA" id="ARBA00023015"/>
    </source>
</evidence>
<evidence type="ECO:0000256" key="9">
    <source>
        <dbReference type="ARBA" id="ARBA00023242"/>
    </source>
</evidence>
<feature type="domain" description="NR LBD" evidence="13">
    <location>
        <begin position="419"/>
        <end position="648"/>
    </location>
</feature>
<dbReference type="Pfam" id="PF00104">
    <property type="entry name" value="Hormone_recep"/>
    <property type="match status" value="1"/>
</dbReference>
<accession>A0ABD3WD47</accession>
<keyword evidence="6 10" id="KW-0238">DNA-binding</keyword>
<keyword evidence="3 10" id="KW-0863">Zinc-finger</keyword>
<dbReference type="GO" id="GO:0008270">
    <property type="term" value="F:zinc ion binding"/>
    <property type="evidence" value="ECO:0007669"/>
    <property type="project" value="UniProtKB-KW"/>
</dbReference>
<feature type="region of interest" description="Disordered" evidence="11">
    <location>
        <begin position="56"/>
        <end position="75"/>
    </location>
</feature>
<dbReference type="SUPFAM" id="SSF48508">
    <property type="entry name" value="Nuclear receptor ligand-binding domain"/>
    <property type="match status" value="1"/>
</dbReference>
<dbReference type="AlphaFoldDB" id="A0ABD3WD47"/>